<sequence length="208" mass="21450">MSKNKVLPRAVALTAGCTLLLGVGAAAIANPVEHGSNEIDVNVKIAELEGPGALAMTVAGASSTSLVESGSDELLRQFTGTLPTVSVTDTRAAEDVAEGAYWYVLGTASAFSSETGETIGAEHLGWTPRLIDGGTSGGVTEGDSVDTVLDSGNNNVGLVDQELLAMAWDSNELLEEGSWTANADLYLRTPADVEPGSYSSKLTLSLFE</sequence>
<dbReference type="EMBL" id="PNQX01000001">
    <property type="protein sequence ID" value="PMQ21017.1"/>
    <property type="molecule type" value="Genomic_DNA"/>
</dbReference>
<evidence type="ECO:0000256" key="1">
    <source>
        <dbReference type="SAM" id="SignalP"/>
    </source>
</evidence>
<proteinExistence type="predicted"/>
<organism evidence="2 3">
    <name type="scientific">Glutamicibacter arilaitensis</name>
    <dbReference type="NCBI Taxonomy" id="256701"/>
    <lineage>
        <taxon>Bacteria</taxon>
        <taxon>Bacillati</taxon>
        <taxon>Actinomycetota</taxon>
        <taxon>Actinomycetes</taxon>
        <taxon>Micrococcales</taxon>
        <taxon>Micrococcaceae</taxon>
        <taxon>Glutamicibacter</taxon>
    </lineage>
</organism>
<protein>
    <recommendedName>
        <fullName evidence="4">WxL domain-containing protein</fullName>
    </recommendedName>
</protein>
<feature type="signal peptide" evidence="1">
    <location>
        <begin position="1"/>
        <end position="29"/>
    </location>
</feature>
<gene>
    <name evidence="2" type="ORF">CIK84_05405</name>
</gene>
<dbReference type="Proteomes" id="UP000235739">
    <property type="component" value="Unassembled WGS sequence"/>
</dbReference>
<evidence type="ECO:0008006" key="4">
    <source>
        <dbReference type="Google" id="ProtNLM"/>
    </source>
</evidence>
<comment type="caution">
    <text evidence="2">The sequence shown here is derived from an EMBL/GenBank/DDBJ whole genome shotgun (WGS) entry which is preliminary data.</text>
</comment>
<dbReference type="RefSeq" id="WP_102597686.1">
    <property type="nucleotide sequence ID" value="NZ_JABUYH010000005.1"/>
</dbReference>
<reference evidence="2 3" key="1">
    <citation type="journal article" date="2017" name="Elife">
        <title>Extensive horizontal gene transfer in cheese-associated bacteria.</title>
        <authorList>
            <person name="Bonham K.S."/>
            <person name="Wolfe B.E."/>
            <person name="Dutton R.J."/>
        </authorList>
    </citation>
    <scope>NUCLEOTIDE SEQUENCE [LARGE SCALE GENOMIC DNA]</scope>
    <source>
        <strain evidence="2 3">JB182</strain>
    </source>
</reference>
<evidence type="ECO:0000313" key="2">
    <source>
        <dbReference type="EMBL" id="PMQ21017.1"/>
    </source>
</evidence>
<keyword evidence="1" id="KW-0732">Signal</keyword>
<evidence type="ECO:0000313" key="3">
    <source>
        <dbReference type="Proteomes" id="UP000235739"/>
    </source>
</evidence>
<name>A0A2N7S4J8_9MICC</name>
<accession>A0A2N7S4J8</accession>
<dbReference type="AlphaFoldDB" id="A0A2N7S4J8"/>
<feature type="chain" id="PRO_5038357771" description="WxL domain-containing protein" evidence="1">
    <location>
        <begin position="30"/>
        <end position="208"/>
    </location>
</feature>